<proteinExistence type="predicted"/>
<gene>
    <name evidence="2" type="ORF">BU16DRAFT_554081</name>
</gene>
<sequence>MKSRIARRRKLIGSRTHATKSVRNKDELERRMEEKPQFSKQNFDECAREILTSLSSSSPKARNRNSLRTATLPRTRNAESGMMDRSGVACGVARTDKVEDTPLRETGCGEHSMCGACLEQVFRLALTDASKYHPQCCGAESSVLCLDDFEQYLPSELVFD</sequence>
<organism evidence="2 3">
    <name type="scientific">Lophium mytilinum</name>
    <dbReference type="NCBI Taxonomy" id="390894"/>
    <lineage>
        <taxon>Eukaryota</taxon>
        <taxon>Fungi</taxon>
        <taxon>Dikarya</taxon>
        <taxon>Ascomycota</taxon>
        <taxon>Pezizomycotina</taxon>
        <taxon>Dothideomycetes</taxon>
        <taxon>Pleosporomycetidae</taxon>
        <taxon>Mytilinidiales</taxon>
        <taxon>Mytilinidiaceae</taxon>
        <taxon>Lophium</taxon>
    </lineage>
</organism>
<feature type="compositionally biased region" description="Basic and acidic residues" evidence="1">
    <location>
        <begin position="23"/>
        <end position="40"/>
    </location>
</feature>
<evidence type="ECO:0000256" key="1">
    <source>
        <dbReference type="SAM" id="MobiDB-lite"/>
    </source>
</evidence>
<evidence type="ECO:0000313" key="2">
    <source>
        <dbReference type="EMBL" id="KAF2502018.1"/>
    </source>
</evidence>
<dbReference type="OrthoDB" id="10009520at2759"/>
<name>A0A6A6RB34_9PEZI</name>
<feature type="compositionally biased region" description="Basic residues" evidence="1">
    <location>
        <begin position="1"/>
        <end position="22"/>
    </location>
</feature>
<dbReference type="AlphaFoldDB" id="A0A6A6RB34"/>
<dbReference type="EMBL" id="MU004181">
    <property type="protein sequence ID" value="KAF2502018.1"/>
    <property type="molecule type" value="Genomic_DNA"/>
</dbReference>
<protein>
    <recommendedName>
        <fullName evidence="4">Zinc finger C3HC4 RING-type domain-containing protein</fullName>
    </recommendedName>
</protein>
<keyword evidence="3" id="KW-1185">Reference proteome</keyword>
<accession>A0A6A6RB34</accession>
<dbReference type="Proteomes" id="UP000799750">
    <property type="component" value="Unassembled WGS sequence"/>
</dbReference>
<reference evidence="2" key="1">
    <citation type="journal article" date="2020" name="Stud. Mycol.">
        <title>101 Dothideomycetes genomes: a test case for predicting lifestyles and emergence of pathogens.</title>
        <authorList>
            <person name="Haridas S."/>
            <person name="Albert R."/>
            <person name="Binder M."/>
            <person name="Bloem J."/>
            <person name="Labutti K."/>
            <person name="Salamov A."/>
            <person name="Andreopoulos B."/>
            <person name="Baker S."/>
            <person name="Barry K."/>
            <person name="Bills G."/>
            <person name="Bluhm B."/>
            <person name="Cannon C."/>
            <person name="Castanera R."/>
            <person name="Culley D."/>
            <person name="Daum C."/>
            <person name="Ezra D."/>
            <person name="Gonzalez J."/>
            <person name="Henrissat B."/>
            <person name="Kuo A."/>
            <person name="Liang C."/>
            <person name="Lipzen A."/>
            <person name="Lutzoni F."/>
            <person name="Magnuson J."/>
            <person name="Mondo S."/>
            <person name="Nolan M."/>
            <person name="Ohm R."/>
            <person name="Pangilinan J."/>
            <person name="Park H.-J."/>
            <person name="Ramirez L."/>
            <person name="Alfaro M."/>
            <person name="Sun H."/>
            <person name="Tritt A."/>
            <person name="Yoshinaga Y."/>
            <person name="Zwiers L.-H."/>
            <person name="Turgeon B."/>
            <person name="Goodwin S."/>
            <person name="Spatafora J."/>
            <person name="Crous P."/>
            <person name="Grigoriev I."/>
        </authorList>
    </citation>
    <scope>NUCLEOTIDE SEQUENCE</scope>
    <source>
        <strain evidence="2">CBS 269.34</strain>
    </source>
</reference>
<feature type="region of interest" description="Disordered" evidence="1">
    <location>
        <begin position="1"/>
        <end position="40"/>
    </location>
</feature>
<evidence type="ECO:0008006" key="4">
    <source>
        <dbReference type="Google" id="ProtNLM"/>
    </source>
</evidence>
<evidence type="ECO:0000313" key="3">
    <source>
        <dbReference type="Proteomes" id="UP000799750"/>
    </source>
</evidence>